<dbReference type="PANTHER" id="PTHR10201">
    <property type="entry name" value="MATRIX METALLOPROTEINASE"/>
    <property type="match status" value="1"/>
</dbReference>
<dbReference type="Gene3D" id="3.40.390.10">
    <property type="entry name" value="Collagenase (Catalytic Domain)"/>
    <property type="match status" value="1"/>
</dbReference>
<feature type="chain" id="PRO_5002069130" evidence="11">
    <location>
        <begin position="31"/>
        <end position="401"/>
    </location>
</feature>
<keyword evidence="4 11" id="KW-0732">Signal</keyword>
<feature type="binding site" evidence="10">
    <location>
        <position position="213"/>
    </location>
    <ligand>
        <name>Ca(2+)</name>
        <dbReference type="ChEBI" id="CHEBI:29108"/>
        <label>3</label>
    </ligand>
</feature>
<feature type="binding site" evidence="10">
    <location>
        <position position="190"/>
    </location>
    <ligand>
        <name>Ca(2+)</name>
        <dbReference type="ChEBI" id="CHEBI:29108"/>
        <label>3</label>
    </ligand>
</feature>
<dbReference type="AlphaFoldDB" id="A0A0A9WKC1"/>
<feature type="binding site" evidence="9">
    <location>
        <position position="247"/>
    </location>
    <ligand>
        <name>Zn(2+)</name>
        <dbReference type="ChEBI" id="CHEBI:29105"/>
        <label>2</label>
        <note>catalytic</note>
    </ligand>
</feature>
<feature type="binding site" evidence="9">
    <location>
        <position position="243"/>
    </location>
    <ligand>
        <name>Zn(2+)</name>
        <dbReference type="ChEBI" id="CHEBI:29105"/>
        <label>2</label>
        <note>catalytic</note>
    </ligand>
</feature>
<protein>
    <submittedName>
        <fullName evidence="13">Matrix metalloproteinase-16</fullName>
    </submittedName>
</protein>
<dbReference type="PRINTS" id="PR00138">
    <property type="entry name" value="MATRIXIN"/>
</dbReference>
<evidence type="ECO:0000256" key="8">
    <source>
        <dbReference type="PIRSR" id="PIRSR001191-1"/>
    </source>
</evidence>
<reference evidence="13" key="1">
    <citation type="journal article" date="2014" name="PLoS ONE">
        <title>Transcriptome-Based Identification of ABC Transporters in the Western Tarnished Plant Bug Lygus hesperus.</title>
        <authorList>
            <person name="Hull J.J."/>
            <person name="Chaney K."/>
            <person name="Geib S.M."/>
            <person name="Fabrick J.A."/>
            <person name="Brent C.S."/>
            <person name="Walsh D."/>
            <person name="Lavine L.C."/>
        </authorList>
    </citation>
    <scope>NUCLEOTIDE SEQUENCE</scope>
</reference>
<dbReference type="InterPro" id="IPR001818">
    <property type="entry name" value="Pept_M10_metallopeptidase"/>
</dbReference>
<dbReference type="SMART" id="SM00235">
    <property type="entry name" value="ZnMc"/>
    <property type="match status" value="1"/>
</dbReference>
<dbReference type="Gene3D" id="2.110.10.10">
    <property type="entry name" value="Hemopexin-like domain"/>
    <property type="match status" value="1"/>
</dbReference>
<dbReference type="GO" id="GO:0030198">
    <property type="term" value="P:extracellular matrix organization"/>
    <property type="evidence" value="ECO:0007669"/>
    <property type="project" value="TreeGrafter"/>
</dbReference>
<evidence type="ECO:0000256" key="2">
    <source>
        <dbReference type="ARBA" id="ARBA00022670"/>
    </source>
</evidence>
<feature type="binding site" evidence="10">
    <location>
        <position position="216"/>
    </location>
    <ligand>
        <name>Ca(2+)</name>
        <dbReference type="ChEBI" id="CHEBI:29108"/>
        <label>3</label>
    </ligand>
</feature>
<dbReference type="InterPro" id="IPR006026">
    <property type="entry name" value="Peptidase_Metallo"/>
</dbReference>
<dbReference type="GO" id="GO:0006508">
    <property type="term" value="P:proteolysis"/>
    <property type="evidence" value="ECO:0007669"/>
    <property type="project" value="UniProtKB-KW"/>
</dbReference>
<comment type="cofactor">
    <cofactor evidence="10">
        <name>Zn(2+)</name>
        <dbReference type="ChEBI" id="CHEBI:29105"/>
    </cofactor>
    <text evidence="10">Binds 2 Zn(2+) ions per subunit.</text>
</comment>
<keyword evidence="6 9" id="KW-0862">Zinc</keyword>
<gene>
    <name evidence="13" type="primary">Mmp16_0</name>
    <name evidence="13" type="ORF">CM83_23850</name>
</gene>
<dbReference type="GO" id="GO:0030574">
    <property type="term" value="P:collagen catabolic process"/>
    <property type="evidence" value="ECO:0007669"/>
    <property type="project" value="TreeGrafter"/>
</dbReference>
<dbReference type="InterPro" id="IPR036375">
    <property type="entry name" value="Hemopexin-like_dom_sf"/>
</dbReference>
<evidence type="ECO:0000256" key="4">
    <source>
        <dbReference type="ARBA" id="ARBA00022729"/>
    </source>
</evidence>
<dbReference type="GO" id="GO:0008270">
    <property type="term" value="F:zinc ion binding"/>
    <property type="evidence" value="ECO:0007669"/>
    <property type="project" value="InterPro"/>
</dbReference>
<feature type="binding site" evidence="10">
    <location>
        <position position="175"/>
    </location>
    <ligand>
        <name>Zn(2+)</name>
        <dbReference type="ChEBI" id="CHEBI:29105"/>
        <label>1</label>
    </ligand>
</feature>
<dbReference type="InterPro" id="IPR024079">
    <property type="entry name" value="MetalloPept_cat_dom_sf"/>
</dbReference>
<dbReference type="PANTHER" id="PTHR10201:SF291">
    <property type="entry name" value="MATRIX METALLOPROTEINASE 1, ISOFORM C-RELATED"/>
    <property type="match status" value="1"/>
</dbReference>
<organism evidence="13">
    <name type="scientific">Lygus hesperus</name>
    <name type="common">Western plant bug</name>
    <dbReference type="NCBI Taxonomy" id="30085"/>
    <lineage>
        <taxon>Eukaryota</taxon>
        <taxon>Metazoa</taxon>
        <taxon>Ecdysozoa</taxon>
        <taxon>Arthropoda</taxon>
        <taxon>Hexapoda</taxon>
        <taxon>Insecta</taxon>
        <taxon>Pterygota</taxon>
        <taxon>Neoptera</taxon>
        <taxon>Paraneoptera</taxon>
        <taxon>Hemiptera</taxon>
        <taxon>Heteroptera</taxon>
        <taxon>Panheteroptera</taxon>
        <taxon>Cimicomorpha</taxon>
        <taxon>Miridae</taxon>
        <taxon>Mirini</taxon>
        <taxon>Lygus</taxon>
    </lineage>
</organism>
<evidence type="ECO:0000256" key="5">
    <source>
        <dbReference type="ARBA" id="ARBA00022801"/>
    </source>
</evidence>
<feature type="binding site" evidence="10">
    <location>
        <position position="211"/>
    </location>
    <ligand>
        <name>Zn(2+)</name>
        <dbReference type="ChEBI" id="CHEBI:29105"/>
        <label>1</label>
    </ligand>
</feature>
<keyword evidence="2" id="KW-0645">Protease</keyword>
<keyword evidence="5" id="KW-0378">Hydrolase</keyword>
<feature type="active site" evidence="8">
    <location>
        <position position="244"/>
    </location>
</feature>
<sequence length="401" mass="45704">MRLIAIQAFIKLWGGLHFFGLCSVFSFAASEPSTFVIEYLRTYGYLSSSYDVSLTKGTNGNYSDTGLSEIEVQHAITLFQEMNHLRLKNGSLDEATLKLMSSPRCGLQDTLQPFTANLNRMWFNNSITWYAYGNLSKYMHILEKAFGIWAEYTTLNFIRSPYNPLILLTMSAGEHMKAKGLVKCISSFDGKGNVLAHADYPSPQQKPVDIHFDSDESWHYSTTDDDVDLSSNSKISFLWVAVHEIGHALGLEHSLEKDSIMGPYYRKDGTKLTRSDIEAIQYLYGPPSTTAVEQTTYMTRSMEDRTVSSTTVTNDNTKNNFDVVLNTDVCKYKKDIHTYIVVDNKIFVFYGKYVWIIDLNEKTRTDSQMTQPQIISRWLNFLPINFSKIEGIYQNSDDDVV</sequence>
<evidence type="ECO:0000256" key="1">
    <source>
        <dbReference type="ARBA" id="ARBA00010370"/>
    </source>
</evidence>
<dbReference type="PIRSF" id="PIRSF001191">
    <property type="entry name" value="Peptidase_M10A_matrix"/>
    <property type="match status" value="1"/>
</dbReference>
<keyword evidence="3 9" id="KW-0479">Metal-binding</keyword>
<feature type="binding site" evidence="10">
    <location>
        <position position="261"/>
    </location>
    <ligand>
        <name>Zn(2+)</name>
        <dbReference type="ChEBI" id="CHEBI:29105"/>
        <label>2</label>
        <note>catalytic</note>
    </ligand>
</feature>
<keyword evidence="7" id="KW-0482">Metalloprotease</keyword>
<evidence type="ECO:0000256" key="3">
    <source>
        <dbReference type="ARBA" id="ARBA00022723"/>
    </source>
</evidence>
<proteinExistence type="inferred from homology"/>
<dbReference type="SUPFAM" id="SSF55486">
    <property type="entry name" value="Metalloproteases ('zincins'), catalytic domain"/>
    <property type="match status" value="1"/>
</dbReference>
<reference evidence="13" key="2">
    <citation type="submission" date="2014-07" db="EMBL/GenBank/DDBJ databases">
        <authorList>
            <person name="Hull J."/>
        </authorList>
    </citation>
    <scope>NUCLEOTIDE SEQUENCE</scope>
</reference>
<evidence type="ECO:0000256" key="11">
    <source>
        <dbReference type="SAM" id="SignalP"/>
    </source>
</evidence>
<feature type="binding site" evidence="10">
    <location>
        <position position="197"/>
    </location>
    <ligand>
        <name>Zn(2+)</name>
        <dbReference type="ChEBI" id="CHEBI:29105"/>
        <label>1</label>
    </ligand>
</feature>
<dbReference type="InterPro" id="IPR036365">
    <property type="entry name" value="PGBD-like_sf"/>
</dbReference>
<comment type="cofactor">
    <cofactor evidence="10">
        <name>Ca(2+)</name>
        <dbReference type="ChEBI" id="CHEBI:29108"/>
    </cofactor>
    <text evidence="10">Can bind about 5 Ca(2+) ions per subunit.</text>
</comment>
<name>A0A0A9WKC1_LYGHE</name>
<feature type="non-terminal residue" evidence="13">
    <location>
        <position position="401"/>
    </location>
</feature>
<dbReference type="GO" id="GO:0005615">
    <property type="term" value="C:extracellular space"/>
    <property type="evidence" value="ECO:0007669"/>
    <property type="project" value="TreeGrafter"/>
</dbReference>
<feature type="signal peptide" evidence="11">
    <location>
        <begin position="1"/>
        <end position="30"/>
    </location>
</feature>
<evidence type="ECO:0000259" key="12">
    <source>
        <dbReference type="SMART" id="SM00235"/>
    </source>
</evidence>
<feature type="binding site" evidence="10">
    <location>
        <position position="216"/>
    </location>
    <ligand>
        <name>Ca(2+)</name>
        <dbReference type="ChEBI" id="CHEBI:29108"/>
        <label>1</label>
    </ligand>
</feature>
<dbReference type="Pfam" id="PF00413">
    <property type="entry name" value="Peptidase_M10"/>
    <property type="match status" value="1"/>
</dbReference>
<evidence type="ECO:0000313" key="13">
    <source>
        <dbReference type="EMBL" id="JAG07866.1"/>
    </source>
</evidence>
<feature type="binding site" description="in inhibited form" evidence="10">
    <location>
        <position position="105"/>
    </location>
    <ligand>
        <name>Zn(2+)</name>
        <dbReference type="ChEBI" id="CHEBI:29105"/>
        <label>2</label>
        <note>catalytic</note>
    </ligand>
</feature>
<dbReference type="SUPFAM" id="SSF47090">
    <property type="entry name" value="PGBD-like"/>
    <property type="match status" value="1"/>
</dbReference>
<dbReference type="GO" id="GO:0031012">
    <property type="term" value="C:extracellular matrix"/>
    <property type="evidence" value="ECO:0007669"/>
    <property type="project" value="InterPro"/>
</dbReference>
<evidence type="ECO:0000256" key="7">
    <source>
        <dbReference type="ARBA" id="ARBA00023049"/>
    </source>
</evidence>
<evidence type="ECO:0000256" key="10">
    <source>
        <dbReference type="PIRSR" id="PIRSR621190-2"/>
    </source>
</evidence>
<dbReference type="InterPro" id="IPR021190">
    <property type="entry name" value="Pept_M10A"/>
</dbReference>
<feature type="binding site" evidence="10">
    <location>
        <position position="189"/>
    </location>
    <ligand>
        <name>Ca(2+)</name>
        <dbReference type="ChEBI" id="CHEBI:29108"/>
        <label>3</label>
    </ligand>
</feature>
<dbReference type="EMBL" id="GBHO01035738">
    <property type="protein sequence ID" value="JAG07866.1"/>
    <property type="molecule type" value="Transcribed_RNA"/>
</dbReference>
<feature type="binding site" evidence="9">
    <location>
        <position position="253"/>
    </location>
    <ligand>
        <name>Zn(2+)</name>
        <dbReference type="ChEBI" id="CHEBI:29105"/>
        <label>2</label>
        <note>catalytic</note>
    </ligand>
</feature>
<dbReference type="GO" id="GO:0004222">
    <property type="term" value="F:metalloendopeptidase activity"/>
    <property type="evidence" value="ECO:0007669"/>
    <property type="project" value="InterPro"/>
</dbReference>
<feature type="binding site" evidence="10">
    <location>
        <position position="209"/>
    </location>
    <ligand>
        <name>Ca(2+)</name>
        <dbReference type="ChEBI" id="CHEBI:29108"/>
        <label>2</label>
    </ligand>
</feature>
<evidence type="ECO:0000256" key="9">
    <source>
        <dbReference type="PIRSR" id="PIRSR001191-2"/>
    </source>
</evidence>
<accession>A0A0A9WKC1</accession>
<feature type="domain" description="Peptidase metallopeptidase" evidence="12">
    <location>
        <begin position="118"/>
        <end position="286"/>
    </location>
</feature>
<keyword evidence="10" id="KW-0106">Calcium</keyword>
<evidence type="ECO:0000256" key="6">
    <source>
        <dbReference type="ARBA" id="ARBA00022833"/>
    </source>
</evidence>
<comment type="similarity">
    <text evidence="1">Belongs to the peptidase M10A family.</text>
</comment>